<dbReference type="SUPFAM" id="SSF50104">
    <property type="entry name" value="Translation proteins SH3-like domain"/>
    <property type="match status" value="1"/>
</dbReference>
<keyword evidence="7" id="KW-1185">Reference proteome</keyword>
<dbReference type="Proteomes" id="UP000035955">
    <property type="component" value="Unassembled WGS sequence"/>
</dbReference>
<organism evidence="6 7">
    <name type="scientific">Methylobacterium variabile</name>
    <dbReference type="NCBI Taxonomy" id="298794"/>
    <lineage>
        <taxon>Bacteria</taxon>
        <taxon>Pseudomonadati</taxon>
        <taxon>Pseudomonadota</taxon>
        <taxon>Alphaproteobacteria</taxon>
        <taxon>Hyphomicrobiales</taxon>
        <taxon>Methylobacteriaceae</taxon>
        <taxon>Methylobacterium</taxon>
    </lineage>
</organism>
<accession>A0A0J6SKJ4</accession>
<evidence type="ECO:0000256" key="3">
    <source>
        <dbReference type="ARBA" id="ARBA00023163"/>
    </source>
</evidence>
<feature type="region of interest" description="Disordered" evidence="4">
    <location>
        <begin position="1"/>
        <end position="29"/>
    </location>
</feature>
<dbReference type="CDD" id="cd06091">
    <property type="entry name" value="KOW_NusG"/>
    <property type="match status" value="1"/>
</dbReference>
<dbReference type="SMART" id="SM00739">
    <property type="entry name" value="KOW"/>
    <property type="match status" value="1"/>
</dbReference>
<dbReference type="EMBL" id="LABY01000143">
    <property type="protein sequence ID" value="KMO33898.1"/>
    <property type="molecule type" value="Genomic_DNA"/>
</dbReference>
<gene>
    <name evidence="6" type="ORF">VQ02_19835</name>
</gene>
<name>A0A0J6SKJ4_9HYPH</name>
<comment type="caution">
    <text evidence="6">The sequence shown here is derived from an EMBL/GenBank/DDBJ whole genome shotgun (WGS) entry which is preliminary data.</text>
</comment>
<dbReference type="OrthoDB" id="7990576at2"/>
<evidence type="ECO:0000259" key="5">
    <source>
        <dbReference type="SMART" id="SM00739"/>
    </source>
</evidence>
<dbReference type="InterPro" id="IPR043425">
    <property type="entry name" value="NusG-like"/>
</dbReference>
<evidence type="ECO:0000256" key="2">
    <source>
        <dbReference type="ARBA" id="ARBA00023015"/>
    </source>
</evidence>
<proteinExistence type="predicted"/>
<evidence type="ECO:0000256" key="4">
    <source>
        <dbReference type="SAM" id="MobiDB-lite"/>
    </source>
</evidence>
<evidence type="ECO:0000313" key="7">
    <source>
        <dbReference type="Proteomes" id="UP000035955"/>
    </source>
</evidence>
<feature type="domain" description="KOW" evidence="5">
    <location>
        <begin position="195"/>
        <end position="222"/>
    </location>
</feature>
<dbReference type="RefSeq" id="WP_048445934.1">
    <property type="nucleotide sequence ID" value="NZ_LABY01000143.1"/>
</dbReference>
<dbReference type="InterPro" id="IPR008991">
    <property type="entry name" value="Translation_prot_SH3-like_sf"/>
</dbReference>
<reference evidence="6 7" key="1">
    <citation type="submission" date="2015-03" db="EMBL/GenBank/DDBJ databases">
        <title>Genome sequencing of Methylobacterium variabile DSM 16961.</title>
        <authorList>
            <person name="Chaudhry V."/>
            <person name="Patil P.B."/>
        </authorList>
    </citation>
    <scope>NUCLEOTIDE SEQUENCE [LARGE SCALE GENOMIC DNA]</scope>
    <source>
        <strain evidence="6 7">DSM 16961</strain>
    </source>
</reference>
<feature type="compositionally biased region" description="Basic residues" evidence="4">
    <location>
        <begin position="1"/>
        <end position="16"/>
    </location>
</feature>
<protein>
    <recommendedName>
        <fullName evidence="5">KOW domain-containing protein</fullName>
    </recommendedName>
</protein>
<keyword evidence="2" id="KW-0805">Transcription regulation</keyword>
<evidence type="ECO:0000256" key="1">
    <source>
        <dbReference type="ARBA" id="ARBA00022814"/>
    </source>
</evidence>
<evidence type="ECO:0000313" key="6">
    <source>
        <dbReference type="EMBL" id="KMO33898.1"/>
    </source>
</evidence>
<dbReference type="Gene3D" id="2.30.30.30">
    <property type="match status" value="1"/>
</dbReference>
<dbReference type="InterPro" id="IPR005824">
    <property type="entry name" value="KOW"/>
</dbReference>
<keyword evidence="1" id="KW-0889">Transcription antitermination</keyword>
<keyword evidence="3" id="KW-0804">Transcription</keyword>
<sequence>MTKNQRNRRKARRQQSVKHAQTAARHDREKAIKRRLRARERVILPSGREWLAVEAYPLSGSRCARALTAAGLPVFEAREKVREQREGGPPRVAMVPVMRRVLFVGLRSWSDMRLIEECRHVWQVFGANGGGLGWVHREQFRQALLDADIWGDRAVPFIAPGPMQEFADHVCDYKRWDPLTETSHVVTGDEALALLYGAGDRVRVISGPFASFPGVVEAHDRKTDLYTVGVSIFGRVTQVPCEERHLEAA</sequence>
<dbReference type="PANTHER" id="PTHR30265:SF4">
    <property type="entry name" value="KOW MOTIF FAMILY PROTEIN, EXPRESSED"/>
    <property type="match status" value="1"/>
</dbReference>
<dbReference type="GO" id="GO:0031564">
    <property type="term" value="P:transcription antitermination"/>
    <property type="evidence" value="ECO:0007669"/>
    <property type="project" value="UniProtKB-KW"/>
</dbReference>
<dbReference type="InterPro" id="IPR014722">
    <property type="entry name" value="Rib_uL2_dom2"/>
</dbReference>
<dbReference type="PATRIC" id="fig|298794.3.peg.1289"/>
<dbReference type="PANTHER" id="PTHR30265">
    <property type="entry name" value="RHO-INTERACTING TRANSCRIPTION TERMINATION FACTOR NUSG"/>
    <property type="match status" value="1"/>
</dbReference>
<dbReference type="AlphaFoldDB" id="A0A0J6SKJ4"/>